<protein>
    <submittedName>
        <fullName evidence="1">Jg14993 protein</fullName>
    </submittedName>
</protein>
<name>A0A8S4S2E8_9NEOP</name>
<dbReference type="AlphaFoldDB" id="A0A8S4S2E8"/>
<dbReference type="Proteomes" id="UP000838756">
    <property type="component" value="Unassembled WGS sequence"/>
</dbReference>
<keyword evidence="2" id="KW-1185">Reference proteome</keyword>
<organism evidence="1 2">
    <name type="scientific">Pararge aegeria aegeria</name>
    <dbReference type="NCBI Taxonomy" id="348720"/>
    <lineage>
        <taxon>Eukaryota</taxon>
        <taxon>Metazoa</taxon>
        <taxon>Ecdysozoa</taxon>
        <taxon>Arthropoda</taxon>
        <taxon>Hexapoda</taxon>
        <taxon>Insecta</taxon>
        <taxon>Pterygota</taxon>
        <taxon>Neoptera</taxon>
        <taxon>Endopterygota</taxon>
        <taxon>Lepidoptera</taxon>
        <taxon>Glossata</taxon>
        <taxon>Ditrysia</taxon>
        <taxon>Papilionoidea</taxon>
        <taxon>Nymphalidae</taxon>
        <taxon>Satyrinae</taxon>
        <taxon>Satyrini</taxon>
        <taxon>Parargina</taxon>
        <taxon>Pararge</taxon>
    </lineage>
</organism>
<accession>A0A8S4S2E8</accession>
<proteinExistence type="predicted"/>
<reference evidence="1" key="1">
    <citation type="submission" date="2022-03" db="EMBL/GenBank/DDBJ databases">
        <authorList>
            <person name="Lindestad O."/>
        </authorList>
    </citation>
    <scope>NUCLEOTIDE SEQUENCE</scope>
</reference>
<dbReference type="EMBL" id="CAKXAJ010025630">
    <property type="protein sequence ID" value="CAH2242198.1"/>
    <property type="molecule type" value="Genomic_DNA"/>
</dbReference>
<sequence>MEKLHISSDEVWLQNWLQTHNKLRVTQRRMKVSSVYENQSLAKRPKVTDITNKNKNEPGHGTDSYITIDVRVPIYSGLAVRRPSSRLTDGIKRVAGSQKTKAAL</sequence>
<evidence type="ECO:0000313" key="1">
    <source>
        <dbReference type="EMBL" id="CAH2242198.1"/>
    </source>
</evidence>
<comment type="caution">
    <text evidence="1">The sequence shown here is derived from an EMBL/GenBank/DDBJ whole genome shotgun (WGS) entry which is preliminary data.</text>
</comment>
<gene>
    <name evidence="1" type="primary">jg14993</name>
    <name evidence="1" type="ORF">PAEG_LOCUS18545</name>
</gene>
<evidence type="ECO:0000313" key="2">
    <source>
        <dbReference type="Proteomes" id="UP000838756"/>
    </source>
</evidence>
<feature type="non-terminal residue" evidence="1">
    <location>
        <position position="104"/>
    </location>
</feature>